<name>A0A1W1CVD3_9ZZZZ</name>
<dbReference type="InterPro" id="IPR013096">
    <property type="entry name" value="Cupin_2"/>
</dbReference>
<dbReference type="Gene3D" id="2.60.120.10">
    <property type="entry name" value="Jelly Rolls"/>
    <property type="match status" value="1"/>
</dbReference>
<organism evidence="2">
    <name type="scientific">hydrothermal vent metagenome</name>
    <dbReference type="NCBI Taxonomy" id="652676"/>
    <lineage>
        <taxon>unclassified sequences</taxon>
        <taxon>metagenomes</taxon>
        <taxon>ecological metagenomes</taxon>
    </lineage>
</organism>
<evidence type="ECO:0000259" key="1">
    <source>
        <dbReference type="Pfam" id="PF07883"/>
    </source>
</evidence>
<dbReference type="Pfam" id="PF07883">
    <property type="entry name" value="Cupin_2"/>
    <property type="match status" value="1"/>
</dbReference>
<protein>
    <submittedName>
        <fullName evidence="2">Uncharacterized conserved protein</fullName>
    </submittedName>
</protein>
<dbReference type="EMBL" id="FPHM01000137">
    <property type="protein sequence ID" value="SFV69621.1"/>
    <property type="molecule type" value="Genomic_DNA"/>
</dbReference>
<dbReference type="AlphaFoldDB" id="A0A1W1CVD3"/>
<proteinExistence type="predicted"/>
<feature type="domain" description="Cupin type-2" evidence="1">
    <location>
        <begin position="43"/>
        <end position="87"/>
    </location>
</feature>
<reference evidence="2" key="1">
    <citation type="submission" date="2016-10" db="EMBL/GenBank/DDBJ databases">
        <authorList>
            <person name="de Groot N.N."/>
        </authorList>
    </citation>
    <scope>NUCLEOTIDE SEQUENCE</scope>
</reference>
<dbReference type="InterPro" id="IPR011051">
    <property type="entry name" value="RmlC_Cupin_sf"/>
</dbReference>
<accession>A0A1W1CVD3</accession>
<evidence type="ECO:0000313" key="2">
    <source>
        <dbReference type="EMBL" id="SFV69621.1"/>
    </source>
</evidence>
<dbReference type="InterPro" id="IPR014710">
    <property type="entry name" value="RmlC-like_jellyroll"/>
</dbReference>
<sequence length="97" mass="11402">MNLYDYKTPQKGETFHTLLEHKNIKISRIISADTLEDKEYIQKEDEWVIILEGKAILEIEKKEIVLEKGEHIFISAYSPHRVLQTEQGTLWLAVYIS</sequence>
<dbReference type="SUPFAM" id="SSF51182">
    <property type="entry name" value="RmlC-like cupins"/>
    <property type="match status" value="1"/>
</dbReference>
<gene>
    <name evidence="2" type="ORF">MNB_SV-13-912</name>
</gene>